<evidence type="ECO:0000313" key="2">
    <source>
        <dbReference type="EMBL" id="MBB5494118.1"/>
    </source>
</evidence>
<dbReference type="AlphaFoldDB" id="A0A840WVE4"/>
<dbReference type="GO" id="GO:0032259">
    <property type="term" value="P:methylation"/>
    <property type="evidence" value="ECO:0007669"/>
    <property type="project" value="UniProtKB-KW"/>
</dbReference>
<keyword evidence="2" id="KW-0489">Methyltransferase</keyword>
<proteinExistence type="predicted"/>
<accession>A0A840WVE4</accession>
<evidence type="ECO:0000313" key="3">
    <source>
        <dbReference type="Proteomes" id="UP000579647"/>
    </source>
</evidence>
<evidence type="ECO:0000259" key="1">
    <source>
        <dbReference type="Pfam" id="PF13649"/>
    </source>
</evidence>
<dbReference type="Gene3D" id="3.40.50.150">
    <property type="entry name" value="Vaccinia Virus protein VP39"/>
    <property type="match status" value="1"/>
</dbReference>
<dbReference type="Pfam" id="PF13649">
    <property type="entry name" value="Methyltransf_25"/>
    <property type="match status" value="1"/>
</dbReference>
<reference evidence="2 3" key="1">
    <citation type="submission" date="2020-08" db="EMBL/GenBank/DDBJ databases">
        <title>Sequencing the genomes of 1000 actinobacteria strains.</title>
        <authorList>
            <person name="Klenk H.-P."/>
        </authorList>
    </citation>
    <scope>NUCLEOTIDE SEQUENCE [LARGE SCALE GENOMIC DNA]</scope>
    <source>
        <strain evidence="2 3">DSM 44598</strain>
    </source>
</reference>
<gene>
    <name evidence="2" type="ORF">HNR07_005255</name>
</gene>
<sequence>MSETQSPAGPFSALRLDERLRDTRLFFSQALKTFHATGSILPSSGALAHAMAHYVRARPDPDQPVRILEAGAGTGAISRGIAAAMRPGDTVDFVEANPEFASYVEHLLKTDPVMSPIADSAQVHACLVNEMGTDLTYDVIVSGLPFANFTADQVSEILDYYFTVLRPGGTLSFYGYLYTKEVKAVIAKREDYLRQARTSWVVQDWLDRYGVGSEKVFANIPPAWVHHLRKPEWESSSS</sequence>
<keyword evidence="2" id="KW-0808">Transferase</keyword>
<comment type="caution">
    <text evidence="2">The sequence shown here is derived from an EMBL/GenBank/DDBJ whole genome shotgun (WGS) entry which is preliminary data.</text>
</comment>
<dbReference type="SUPFAM" id="SSF53335">
    <property type="entry name" value="S-adenosyl-L-methionine-dependent methyltransferases"/>
    <property type="match status" value="1"/>
</dbReference>
<dbReference type="EMBL" id="JACHDO010000001">
    <property type="protein sequence ID" value="MBB5494118.1"/>
    <property type="molecule type" value="Genomic_DNA"/>
</dbReference>
<dbReference type="InterPro" id="IPR029063">
    <property type="entry name" value="SAM-dependent_MTases_sf"/>
</dbReference>
<dbReference type="InterPro" id="IPR041698">
    <property type="entry name" value="Methyltransf_25"/>
</dbReference>
<organism evidence="2 3">
    <name type="scientific">Nocardiopsis metallicus</name>
    <dbReference type="NCBI Taxonomy" id="179819"/>
    <lineage>
        <taxon>Bacteria</taxon>
        <taxon>Bacillati</taxon>
        <taxon>Actinomycetota</taxon>
        <taxon>Actinomycetes</taxon>
        <taxon>Streptosporangiales</taxon>
        <taxon>Nocardiopsidaceae</taxon>
        <taxon>Nocardiopsis</taxon>
    </lineage>
</organism>
<dbReference type="Proteomes" id="UP000579647">
    <property type="component" value="Unassembled WGS sequence"/>
</dbReference>
<dbReference type="RefSeq" id="WP_184367192.1">
    <property type="nucleotide sequence ID" value="NZ_BAAAKM010000008.1"/>
</dbReference>
<protein>
    <submittedName>
        <fullName evidence="2">Phospholipid N-methyltransferase</fullName>
    </submittedName>
</protein>
<keyword evidence="3" id="KW-1185">Reference proteome</keyword>
<dbReference type="GO" id="GO:0008168">
    <property type="term" value="F:methyltransferase activity"/>
    <property type="evidence" value="ECO:0007669"/>
    <property type="project" value="UniProtKB-KW"/>
</dbReference>
<feature type="domain" description="Methyltransferase" evidence="1">
    <location>
        <begin position="67"/>
        <end position="169"/>
    </location>
</feature>
<dbReference type="CDD" id="cd02440">
    <property type="entry name" value="AdoMet_MTases"/>
    <property type="match status" value="1"/>
</dbReference>
<name>A0A840WVE4_9ACTN</name>